<evidence type="ECO:0000256" key="1">
    <source>
        <dbReference type="SAM" id="SignalP"/>
    </source>
</evidence>
<reference evidence="3" key="1">
    <citation type="journal article" date="2011" name="Nat. Biotechnol.">
        <title>The genomic sequence of the Chinese hamster ovary (CHO)-K1 cell line.</title>
        <authorList>
            <person name="Xu X."/>
            <person name="Nagarajan H."/>
            <person name="Lewis N.E."/>
            <person name="Pan S."/>
            <person name="Cai Z."/>
            <person name="Liu X."/>
            <person name="Chen W."/>
            <person name="Xie M."/>
            <person name="Wang W."/>
            <person name="Hammond S."/>
            <person name="Andersen M.R."/>
            <person name="Neff N."/>
            <person name="Passarelli B."/>
            <person name="Koh W."/>
            <person name="Fan H.C."/>
            <person name="Wang J."/>
            <person name="Gui Y."/>
            <person name="Lee K.H."/>
            <person name="Betenbaugh M.J."/>
            <person name="Quake S.R."/>
            <person name="Famili I."/>
            <person name="Palsson B.O."/>
            <person name="Wang J."/>
        </authorList>
    </citation>
    <scope>NUCLEOTIDE SEQUENCE [LARGE SCALE GENOMIC DNA]</scope>
    <source>
        <strain evidence="3">CHO K1 cell line</strain>
    </source>
</reference>
<name>G3HF89_CRIGR</name>
<dbReference type="EMBL" id="JH000325">
    <property type="protein sequence ID" value="EGV99513.1"/>
    <property type="molecule type" value="Genomic_DNA"/>
</dbReference>
<gene>
    <name evidence="2" type="ORF">I79_009245</name>
</gene>
<evidence type="ECO:0000313" key="3">
    <source>
        <dbReference type="Proteomes" id="UP000001075"/>
    </source>
</evidence>
<feature type="signal peptide" evidence="1">
    <location>
        <begin position="1"/>
        <end position="26"/>
    </location>
</feature>
<dbReference type="InParanoid" id="G3HF89"/>
<dbReference type="AlphaFoldDB" id="G3HF89"/>
<proteinExistence type="predicted"/>
<evidence type="ECO:0008006" key="4">
    <source>
        <dbReference type="Google" id="ProtNLM"/>
    </source>
</evidence>
<keyword evidence="1" id="KW-0732">Signal</keyword>
<dbReference type="Proteomes" id="UP000001075">
    <property type="component" value="Unassembled WGS sequence"/>
</dbReference>
<feature type="chain" id="PRO_5003444075" description="Secreted protein" evidence="1">
    <location>
        <begin position="27"/>
        <end position="77"/>
    </location>
</feature>
<accession>G3HF89</accession>
<organism evidence="2 3">
    <name type="scientific">Cricetulus griseus</name>
    <name type="common">Chinese hamster</name>
    <name type="synonym">Cricetulus barabensis griseus</name>
    <dbReference type="NCBI Taxonomy" id="10029"/>
    <lineage>
        <taxon>Eukaryota</taxon>
        <taxon>Metazoa</taxon>
        <taxon>Chordata</taxon>
        <taxon>Craniata</taxon>
        <taxon>Vertebrata</taxon>
        <taxon>Euteleostomi</taxon>
        <taxon>Mammalia</taxon>
        <taxon>Eutheria</taxon>
        <taxon>Euarchontoglires</taxon>
        <taxon>Glires</taxon>
        <taxon>Rodentia</taxon>
        <taxon>Myomorpha</taxon>
        <taxon>Muroidea</taxon>
        <taxon>Cricetidae</taxon>
        <taxon>Cricetinae</taxon>
        <taxon>Cricetulus</taxon>
    </lineage>
</organism>
<evidence type="ECO:0000313" key="2">
    <source>
        <dbReference type="EMBL" id="EGV99513.1"/>
    </source>
</evidence>
<protein>
    <recommendedName>
        <fullName evidence="4">Secreted protein</fullName>
    </recommendedName>
</protein>
<sequence length="77" mass="8671">MRPHLLLHRCFLKLVILGFCPLESLGHDPSSAIFLLGTKLRQLFSLALALLLDSRTVCPHLCLKHGVVETPGVWWEL</sequence>